<evidence type="ECO:0000313" key="2">
    <source>
        <dbReference type="Proteomes" id="UP000485880"/>
    </source>
</evidence>
<gene>
    <name evidence="1" type="ORF">MPC4_110053</name>
</gene>
<protein>
    <submittedName>
        <fullName evidence="1">Uncharacterized protein</fullName>
    </submittedName>
</protein>
<accession>A0A8B6M313</accession>
<reference evidence="1 2" key="1">
    <citation type="submission" date="2019-05" db="EMBL/GenBank/DDBJ databases">
        <authorList>
            <person name="Farhan Ul Haque M."/>
        </authorList>
    </citation>
    <scope>NUCLEOTIDE SEQUENCE [LARGE SCALE GENOMIC DNA]</scope>
    <source>
        <strain evidence="1">2</strain>
    </source>
</reference>
<organism evidence="1 2">
    <name type="scientific">Methylocella tundrae</name>
    <dbReference type="NCBI Taxonomy" id="227605"/>
    <lineage>
        <taxon>Bacteria</taxon>
        <taxon>Pseudomonadati</taxon>
        <taxon>Pseudomonadota</taxon>
        <taxon>Alphaproteobacteria</taxon>
        <taxon>Hyphomicrobiales</taxon>
        <taxon>Beijerinckiaceae</taxon>
        <taxon>Methylocella</taxon>
    </lineage>
</organism>
<sequence>MAFKRTSKTASAKDAKKSRPAITIEAARLLCPNSAVAESVARTFARDMPDFESIREDHEKALRQMWLTFDEALNEKAAQMHFQRITGSLVSSALGAGRFYTDKVTEAKDATAKLANDFRDEDRDAPVGFDSKAQRIREFAADMAMQAYALLAAAEGAINAYKEITGEDWKAYESQAQGPATVERRSAAAELSAFEG</sequence>
<dbReference type="RefSeq" id="WP_244628819.1">
    <property type="nucleotide sequence ID" value="NZ_CABFMQ020000013.1"/>
</dbReference>
<name>A0A8B6M313_METTU</name>
<dbReference type="AlphaFoldDB" id="A0A8B6M313"/>
<proteinExistence type="predicted"/>
<dbReference type="EMBL" id="CABFMQ020000013">
    <property type="protein sequence ID" value="VTZ48753.1"/>
    <property type="molecule type" value="Genomic_DNA"/>
</dbReference>
<keyword evidence="2" id="KW-1185">Reference proteome</keyword>
<dbReference type="Proteomes" id="UP000485880">
    <property type="component" value="Unassembled WGS sequence"/>
</dbReference>
<comment type="caution">
    <text evidence="1">The sequence shown here is derived from an EMBL/GenBank/DDBJ whole genome shotgun (WGS) entry which is preliminary data.</text>
</comment>
<evidence type="ECO:0000313" key="1">
    <source>
        <dbReference type="EMBL" id="VTZ48753.1"/>
    </source>
</evidence>